<feature type="compositionally biased region" description="Basic and acidic residues" evidence="1">
    <location>
        <begin position="305"/>
        <end position="315"/>
    </location>
</feature>
<sequence>MRRVRHLGQPPQLTQGVIGIRGGERCRGVGSEHPVQTPGQRLARRDERLAKMVEPVLLVRRQGIGARGLPGHRLDSVVQIERLRDPGDQLRGVHCRKNVVGSLGDALPDGVHGGANRSHDHDRYGRRQQFGQNLPSGRPDRAVGGGAGSHRVVGLCPGILRSGRPRIVSVDRCRRLRRSCLGRNSLGDRKFGGGRVQWPVGGVGPPVLPQPVGLGREIALPDFGGNLEAAQNAVVAQASRPVHGDDVAVLVHHSEPAGRVDDVDPVDDGPLRGRGVHHHRLAVVARAIHPHRRVDDLAVALGERDESVRRRDGKWPRVAPEQQAPPGAPPRSDIVLRDRAPPPANGVEVDIRIGGRREQNIVRHLTDLLPVHRCRRAVEDPPQHLIDVERSRSGVGRPVSDRTIGRIRPRIGRPSRQPPIRLARNGLRCRSRPRPADGPEMRHGSVENPAGGTVVRELVGQRHGRRRVLDERAPQLM</sequence>
<comment type="caution">
    <text evidence="2">The sequence shown here is derived from an EMBL/GenBank/DDBJ whole genome shotgun (WGS) entry which is preliminary data.</text>
</comment>
<proteinExistence type="predicted"/>
<evidence type="ECO:0000313" key="3">
    <source>
        <dbReference type="Proteomes" id="UP000215506"/>
    </source>
</evidence>
<evidence type="ECO:0000256" key="1">
    <source>
        <dbReference type="SAM" id="MobiDB-lite"/>
    </source>
</evidence>
<protein>
    <submittedName>
        <fullName evidence="2">Uncharacterized protein</fullName>
    </submittedName>
</protein>
<dbReference type="Proteomes" id="UP000215506">
    <property type="component" value="Unassembled WGS sequence"/>
</dbReference>
<evidence type="ECO:0000313" key="2">
    <source>
        <dbReference type="EMBL" id="OXR41713.1"/>
    </source>
</evidence>
<accession>A0A231GYL2</accession>
<dbReference type="AlphaFoldDB" id="A0A231GYL2"/>
<organism evidence="2 3">
    <name type="scientific">Nocardia cerradoensis</name>
    <dbReference type="NCBI Taxonomy" id="85688"/>
    <lineage>
        <taxon>Bacteria</taxon>
        <taxon>Bacillati</taxon>
        <taxon>Actinomycetota</taxon>
        <taxon>Actinomycetes</taxon>
        <taxon>Mycobacteriales</taxon>
        <taxon>Nocardiaceae</taxon>
        <taxon>Nocardia</taxon>
    </lineage>
</organism>
<name>A0A231GYL2_9NOCA</name>
<feature type="region of interest" description="Disordered" evidence="1">
    <location>
        <begin position="305"/>
        <end position="343"/>
    </location>
</feature>
<gene>
    <name evidence="2" type="ORF">B7C42_06055</name>
</gene>
<feature type="compositionally biased region" description="Basic and acidic residues" evidence="1">
    <location>
        <begin position="434"/>
        <end position="445"/>
    </location>
</feature>
<dbReference type="EMBL" id="NGAF01000017">
    <property type="protein sequence ID" value="OXR41713.1"/>
    <property type="molecule type" value="Genomic_DNA"/>
</dbReference>
<reference evidence="2 3" key="1">
    <citation type="submission" date="2017-07" db="EMBL/GenBank/DDBJ databases">
        <title>First draft Genome Sequence of Nocardia cerradoensis isolated from human infection.</title>
        <authorList>
            <person name="Carrasco G."/>
        </authorList>
    </citation>
    <scope>NUCLEOTIDE SEQUENCE [LARGE SCALE GENOMIC DNA]</scope>
    <source>
        <strain evidence="2 3">CNM20130759</strain>
    </source>
</reference>
<feature type="region of interest" description="Disordered" evidence="1">
    <location>
        <begin position="106"/>
        <end position="146"/>
    </location>
</feature>
<keyword evidence="3" id="KW-1185">Reference proteome</keyword>
<feature type="region of interest" description="Disordered" evidence="1">
    <location>
        <begin position="409"/>
        <end position="453"/>
    </location>
</feature>